<proteinExistence type="predicted"/>
<feature type="transmembrane region" description="Helical" evidence="6">
    <location>
        <begin position="21"/>
        <end position="46"/>
    </location>
</feature>
<keyword evidence="3 6" id="KW-1133">Transmembrane helix</keyword>
<sequence length="328" mass="35315">MARNRPPLRRLTWPGNELIGSAGRFALCICVAYVACFSMPVGHPYWVPLTVAMVMKPDLGSIFSRAVNRCIGTILGALGVTMLGVVIDRPIEIACALGVFAARMPWAMGRSYLYQTLFLTPVILFTLDLVRTHDTSVLDLAAERMINTGVGALVVVVLGYLPWPSARHARIGPIFVAVLGSLAGYARDVAAQAPEETVSARRLQTYHQLSDARVTLQRALSEPPPAGAESWAWIPVMATAESIADAITAASAMPLDSTAAGRLSELARELEELGRGESTRAGDGERRQHAPTDPSSLSDDPAVNRLDDAIRHLRSTLRPAEAEESPAR</sequence>
<keyword evidence="4 6" id="KW-0472">Membrane</keyword>
<evidence type="ECO:0000313" key="8">
    <source>
        <dbReference type="EMBL" id="VFA88317.1"/>
    </source>
</evidence>
<feature type="region of interest" description="Disordered" evidence="5">
    <location>
        <begin position="271"/>
        <end position="328"/>
    </location>
</feature>
<evidence type="ECO:0000256" key="4">
    <source>
        <dbReference type="ARBA" id="ARBA00023136"/>
    </source>
</evidence>
<feature type="compositionally biased region" description="Basic and acidic residues" evidence="5">
    <location>
        <begin position="271"/>
        <end position="290"/>
    </location>
</feature>
<protein>
    <submittedName>
        <fullName evidence="8">Integral membrane protein, YccS/YhfK family</fullName>
    </submittedName>
</protein>
<dbReference type="Proteomes" id="UP000360750">
    <property type="component" value="Unassembled WGS sequence"/>
</dbReference>
<dbReference type="EMBL" id="CAACYD010000006">
    <property type="protein sequence ID" value="VFA88317.1"/>
    <property type="molecule type" value="Genomic_DNA"/>
</dbReference>
<dbReference type="GeneID" id="60749870"/>
<comment type="caution">
    <text evidence="8">The sequence shown here is derived from an EMBL/GenBank/DDBJ whole genome shotgun (WGS) entry which is preliminary data.</text>
</comment>
<evidence type="ECO:0000256" key="3">
    <source>
        <dbReference type="ARBA" id="ARBA00022989"/>
    </source>
</evidence>
<dbReference type="RefSeq" id="WP_165484412.1">
    <property type="nucleotide sequence ID" value="NZ_CAACYD010000006.1"/>
</dbReference>
<name>A0ABD7V2D6_9ACTN</name>
<dbReference type="GO" id="GO:0016020">
    <property type="term" value="C:membrane"/>
    <property type="evidence" value="ECO:0007669"/>
    <property type="project" value="UniProtKB-SubCell"/>
</dbReference>
<evidence type="ECO:0000256" key="5">
    <source>
        <dbReference type="SAM" id="MobiDB-lite"/>
    </source>
</evidence>
<organism evidence="8 9">
    <name type="scientific">Gordonia paraffinivorans</name>
    <dbReference type="NCBI Taxonomy" id="175628"/>
    <lineage>
        <taxon>Bacteria</taxon>
        <taxon>Bacillati</taxon>
        <taxon>Actinomycetota</taxon>
        <taxon>Actinomycetes</taxon>
        <taxon>Mycobacteriales</taxon>
        <taxon>Gordoniaceae</taxon>
        <taxon>Gordonia</taxon>
    </lineage>
</organism>
<evidence type="ECO:0000313" key="9">
    <source>
        <dbReference type="Proteomes" id="UP000360750"/>
    </source>
</evidence>
<dbReference type="InterPro" id="IPR049453">
    <property type="entry name" value="Memb_transporter_dom"/>
</dbReference>
<feature type="domain" description="Integral membrane bound transporter" evidence="7">
    <location>
        <begin position="31"/>
        <end position="157"/>
    </location>
</feature>
<accession>A0ABD7V2D6</accession>
<gene>
    <name evidence="8" type="ORF">NCTC8139_01861</name>
</gene>
<feature type="transmembrane region" description="Helical" evidence="6">
    <location>
        <begin position="112"/>
        <end position="130"/>
    </location>
</feature>
<evidence type="ECO:0000259" key="7">
    <source>
        <dbReference type="Pfam" id="PF13515"/>
    </source>
</evidence>
<feature type="transmembrane region" description="Helical" evidence="6">
    <location>
        <begin position="145"/>
        <end position="163"/>
    </location>
</feature>
<keyword evidence="2 6" id="KW-0812">Transmembrane</keyword>
<reference evidence="8 9" key="1">
    <citation type="submission" date="2019-02" db="EMBL/GenBank/DDBJ databases">
        <authorList>
            <consortium name="Pathogen Informatics"/>
        </authorList>
    </citation>
    <scope>NUCLEOTIDE SEQUENCE [LARGE SCALE GENOMIC DNA]</scope>
    <source>
        <strain evidence="8 9">3012STDY6756503</strain>
    </source>
</reference>
<evidence type="ECO:0000256" key="6">
    <source>
        <dbReference type="SAM" id="Phobius"/>
    </source>
</evidence>
<dbReference type="Pfam" id="PF13515">
    <property type="entry name" value="FUSC_2"/>
    <property type="match status" value="1"/>
</dbReference>
<comment type="subcellular location">
    <subcellularLocation>
        <location evidence="1">Membrane</location>
        <topology evidence="1">Multi-pass membrane protein</topology>
    </subcellularLocation>
</comment>
<evidence type="ECO:0000256" key="1">
    <source>
        <dbReference type="ARBA" id="ARBA00004141"/>
    </source>
</evidence>
<feature type="transmembrane region" description="Helical" evidence="6">
    <location>
        <begin position="66"/>
        <end position="87"/>
    </location>
</feature>
<dbReference type="AlphaFoldDB" id="A0ABD7V2D6"/>
<evidence type="ECO:0000256" key="2">
    <source>
        <dbReference type="ARBA" id="ARBA00022692"/>
    </source>
</evidence>